<name>A0ABT7UY93_9LACO</name>
<organism evidence="4 5">
    <name type="scientific">Limosilactobacillus pontis</name>
    <dbReference type="NCBI Taxonomy" id="35787"/>
    <lineage>
        <taxon>Bacteria</taxon>
        <taxon>Bacillati</taxon>
        <taxon>Bacillota</taxon>
        <taxon>Bacilli</taxon>
        <taxon>Lactobacillales</taxon>
        <taxon>Lactobacillaceae</taxon>
        <taxon>Limosilactobacillus</taxon>
    </lineage>
</organism>
<feature type="domain" description="Putative zinc-ribbon" evidence="3">
    <location>
        <begin position="1"/>
        <end position="23"/>
    </location>
</feature>
<evidence type="ECO:0000313" key="4">
    <source>
        <dbReference type="EMBL" id="MDM8266683.1"/>
    </source>
</evidence>
<evidence type="ECO:0000313" key="5">
    <source>
        <dbReference type="Proteomes" id="UP001529343"/>
    </source>
</evidence>
<feature type="region of interest" description="Disordered" evidence="1">
    <location>
        <begin position="102"/>
        <end position="153"/>
    </location>
</feature>
<evidence type="ECO:0000259" key="3">
    <source>
        <dbReference type="Pfam" id="PF13248"/>
    </source>
</evidence>
<feature type="region of interest" description="Disordered" evidence="1">
    <location>
        <begin position="32"/>
        <end position="69"/>
    </location>
</feature>
<reference evidence="5" key="1">
    <citation type="submission" date="2023-06" db="EMBL/GenBank/DDBJ databases">
        <title>Identification and characterization of horizontal gene transfer across gut microbiota members of farm animals based on homology search.</title>
        <authorList>
            <person name="Zeman M."/>
            <person name="Kubasova T."/>
            <person name="Jahodarova E."/>
            <person name="Nykrynova M."/>
            <person name="Rychlik I."/>
        </authorList>
    </citation>
    <scope>NUCLEOTIDE SEQUENCE [LARGE SCALE GENOMIC DNA]</scope>
    <source>
        <strain evidence="5">161_Gplus</strain>
    </source>
</reference>
<accession>A0ABT7UY93</accession>
<sequence length="284" mass="30394">MKQCPNCGRKLSEGARFCANCGYHFAPDSASRSAAQETTRSARHSAEQASTPPGRTSVPPLAKATISRQAKRPKHHHHWGWLLVLIFLLAVAGSWFYSNHDSGDSSTAAPTSSSSASQTSEKDSASDTQSSSAGNDAASATSSSSTAGKLTTDIGPKNTASAVTYYAAKNGVSHWRGVLNTTDGITVKLSTDDDLLNALSEPGQGMAYLVYGYHDVDSGDETDFVYTVDRDDTIHIYTLPNDFDSDQTYEPEMTVSKQDMVTYLNDHGDAGDVAKLSNKVDIDH</sequence>
<dbReference type="Pfam" id="PF13248">
    <property type="entry name" value="Zn_ribbon_3"/>
    <property type="match status" value="1"/>
</dbReference>
<protein>
    <submittedName>
        <fullName evidence="4">Zinc-ribbon domain-containing protein</fullName>
    </submittedName>
</protein>
<proteinExistence type="predicted"/>
<dbReference type="Proteomes" id="UP001529343">
    <property type="component" value="Unassembled WGS sequence"/>
</dbReference>
<dbReference type="InterPro" id="IPR059113">
    <property type="entry name" value="Znf_ribbon"/>
</dbReference>
<dbReference type="RefSeq" id="WP_289586219.1">
    <property type="nucleotide sequence ID" value="NZ_JAUDDW010000019.1"/>
</dbReference>
<keyword evidence="2" id="KW-0472">Membrane</keyword>
<dbReference type="EMBL" id="JAUDDW010000019">
    <property type="protein sequence ID" value="MDM8266683.1"/>
    <property type="molecule type" value="Genomic_DNA"/>
</dbReference>
<evidence type="ECO:0000256" key="2">
    <source>
        <dbReference type="SAM" id="Phobius"/>
    </source>
</evidence>
<gene>
    <name evidence="4" type="ORF">QUW44_05855</name>
</gene>
<reference evidence="4 5" key="2">
    <citation type="submission" date="2023-06" db="EMBL/GenBank/DDBJ databases">
        <authorList>
            <person name="Zeman M."/>
            <person name="Kubasova T."/>
            <person name="Jahodarova E."/>
            <person name="Nykrynova M."/>
            <person name="Rychlik I."/>
        </authorList>
    </citation>
    <scope>NUCLEOTIDE SEQUENCE [LARGE SCALE GENOMIC DNA]</scope>
    <source>
        <strain evidence="4 5">161_Gplus</strain>
    </source>
</reference>
<keyword evidence="2" id="KW-1133">Transmembrane helix</keyword>
<feature type="compositionally biased region" description="Low complexity" evidence="1">
    <location>
        <begin position="104"/>
        <end position="119"/>
    </location>
</feature>
<keyword evidence="2" id="KW-0812">Transmembrane</keyword>
<feature type="compositionally biased region" description="Low complexity" evidence="1">
    <location>
        <begin position="130"/>
        <end position="148"/>
    </location>
</feature>
<keyword evidence="5" id="KW-1185">Reference proteome</keyword>
<evidence type="ECO:0000256" key="1">
    <source>
        <dbReference type="SAM" id="MobiDB-lite"/>
    </source>
</evidence>
<feature type="transmembrane region" description="Helical" evidence="2">
    <location>
        <begin position="78"/>
        <end position="97"/>
    </location>
</feature>
<comment type="caution">
    <text evidence="4">The sequence shown here is derived from an EMBL/GenBank/DDBJ whole genome shotgun (WGS) entry which is preliminary data.</text>
</comment>